<keyword evidence="2" id="KW-0479">Metal-binding</keyword>
<name>A0AAV1KWD8_9NEOP</name>
<dbReference type="GO" id="GO:0000012">
    <property type="term" value="P:single strand break repair"/>
    <property type="evidence" value="ECO:0007669"/>
    <property type="project" value="TreeGrafter"/>
</dbReference>
<evidence type="ECO:0000256" key="7">
    <source>
        <dbReference type="ARBA" id="ARBA00023204"/>
    </source>
</evidence>
<dbReference type="InterPro" id="IPR019808">
    <property type="entry name" value="Histidine_triad_CS"/>
</dbReference>
<gene>
    <name evidence="11" type="ORF">PARMNEM_LOCUS7097</name>
</gene>
<keyword evidence="4" id="KW-0863">Zinc-finger</keyword>
<dbReference type="GO" id="GO:0003697">
    <property type="term" value="F:single-stranded DNA binding"/>
    <property type="evidence" value="ECO:0007669"/>
    <property type="project" value="TreeGrafter"/>
</dbReference>
<comment type="caution">
    <text evidence="9">Lacks conserved residue(s) required for the propagation of feature annotation.</text>
</comment>
<evidence type="ECO:0000313" key="12">
    <source>
        <dbReference type="Proteomes" id="UP001314205"/>
    </source>
</evidence>
<evidence type="ECO:0000256" key="2">
    <source>
        <dbReference type="ARBA" id="ARBA00022723"/>
    </source>
</evidence>
<protein>
    <recommendedName>
        <fullName evidence="10">HIT domain-containing protein</fullName>
    </recommendedName>
</protein>
<dbReference type="PROSITE" id="PS00892">
    <property type="entry name" value="HIT_1"/>
    <property type="match status" value="1"/>
</dbReference>
<dbReference type="Pfam" id="PF16278">
    <property type="entry name" value="zf-C2HE"/>
    <property type="match status" value="1"/>
</dbReference>
<dbReference type="InterPro" id="IPR036265">
    <property type="entry name" value="HIT-like_sf"/>
</dbReference>
<dbReference type="FunFam" id="3.30.428.10:FF:000004">
    <property type="entry name" value="aprataxin isoform X2"/>
    <property type="match status" value="1"/>
</dbReference>
<dbReference type="PANTHER" id="PTHR12486:SF4">
    <property type="entry name" value="APRATAXIN"/>
    <property type="match status" value="1"/>
</dbReference>
<evidence type="ECO:0000256" key="6">
    <source>
        <dbReference type="ARBA" id="ARBA00023125"/>
    </source>
</evidence>
<keyword evidence="12" id="KW-1185">Reference proteome</keyword>
<keyword evidence="3" id="KW-0227">DNA damage</keyword>
<dbReference type="Proteomes" id="UP001314205">
    <property type="component" value="Unassembled WGS sequence"/>
</dbReference>
<comment type="caution">
    <text evidence="11">The sequence shown here is derived from an EMBL/GenBank/DDBJ whole genome shotgun (WGS) entry which is preliminary data.</text>
</comment>
<keyword evidence="5" id="KW-0862">Zinc</keyword>
<dbReference type="PROSITE" id="PS51084">
    <property type="entry name" value="HIT_2"/>
    <property type="match status" value="1"/>
</dbReference>
<dbReference type="Pfam" id="PF11969">
    <property type="entry name" value="DcpS_C"/>
    <property type="match status" value="1"/>
</dbReference>
<keyword evidence="6" id="KW-0238">DNA-binding</keyword>
<dbReference type="GO" id="GO:0008270">
    <property type="term" value="F:zinc ion binding"/>
    <property type="evidence" value="ECO:0007669"/>
    <property type="project" value="UniProtKB-KW"/>
</dbReference>
<evidence type="ECO:0000256" key="4">
    <source>
        <dbReference type="ARBA" id="ARBA00022771"/>
    </source>
</evidence>
<dbReference type="EMBL" id="CAVLGL010000080">
    <property type="protein sequence ID" value="CAK1586096.1"/>
    <property type="molecule type" value="Genomic_DNA"/>
</dbReference>
<evidence type="ECO:0000259" key="10">
    <source>
        <dbReference type="PROSITE" id="PS51084"/>
    </source>
</evidence>
<evidence type="ECO:0000313" key="11">
    <source>
        <dbReference type="EMBL" id="CAK1586096.1"/>
    </source>
</evidence>
<evidence type="ECO:0000256" key="1">
    <source>
        <dbReference type="ARBA" id="ARBA00004123"/>
    </source>
</evidence>
<organism evidence="11 12">
    <name type="scientific">Parnassius mnemosyne</name>
    <name type="common">clouded apollo</name>
    <dbReference type="NCBI Taxonomy" id="213953"/>
    <lineage>
        <taxon>Eukaryota</taxon>
        <taxon>Metazoa</taxon>
        <taxon>Ecdysozoa</taxon>
        <taxon>Arthropoda</taxon>
        <taxon>Hexapoda</taxon>
        <taxon>Insecta</taxon>
        <taxon>Pterygota</taxon>
        <taxon>Neoptera</taxon>
        <taxon>Endopterygota</taxon>
        <taxon>Lepidoptera</taxon>
        <taxon>Glossata</taxon>
        <taxon>Ditrysia</taxon>
        <taxon>Papilionoidea</taxon>
        <taxon>Papilionidae</taxon>
        <taxon>Parnassiinae</taxon>
        <taxon>Parnassini</taxon>
        <taxon>Parnassius</taxon>
        <taxon>Driopa</taxon>
    </lineage>
</organism>
<dbReference type="PANTHER" id="PTHR12486">
    <property type="entry name" value="APRATAXIN-RELATED"/>
    <property type="match status" value="1"/>
</dbReference>
<dbReference type="InterPro" id="IPR032566">
    <property type="entry name" value="Znf-C2HE"/>
</dbReference>
<dbReference type="GO" id="GO:1990165">
    <property type="term" value="F:single-strand break-containing DNA binding"/>
    <property type="evidence" value="ECO:0007669"/>
    <property type="project" value="TreeGrafter"/>
</dbReference>
<keyword evidence="7" id="KW-0234">DNA repair</keyword>
<dbReference type="AlphaFoldDB" id="A0AAV1KWD8"/>
<keyword evidence="8" id="KW-0539">Nucleus</keyword>
<evidence type="ECO:0000256" key="8">
    <source>
        <dbReference type="ARBA" id="ARBA00023242"/>
    </source>
</evidence>
<dbReference type="GO" id="GO:0030983">
    <property type="term" value="F:mismatched DNA binding"/>
    <property type="evidence" value="ECO:0007669"/>
    <property type="project" value="TreeGrafter"/>
</dbReference>
<dbReference type="GO" id="GO:0033699">
    <property type="term" value="F:DNA 5'-adenosine monophosphate hydrolase activity"/>
    <property type="evidence" value="ECO:0007669"/>
    <property type="project" value="TreeGrafter"/>
</dbReference>
<feature type="domain" description="HIT" evidence="10">
    <location>
        <begin position="25"/>
        <end position="127"/>
    </location>
</feature>
<evidence type="ECO:0000256" key="9">
    <source>
        <dbReference type="PROSITE-ProRule" id="PRU00464"/>
    </source>
</evidence>
<dbReference type="GO" id="GO:0005634">
    <property type="term" value="C:nucleus"/>
    <property type="evidence" value="ECO:0007669"/>
    <property type="project" value="UniProtKB-SubCell"/>
</dbReference>
<comment type="subcellular location">
    <subcellularLocation>
        <location evidence="1">Nucleus</location>
    </subcellularLocation>
</comment>
<dbReference type="InterPro" id="IPR011146">
    <property type="entry name" value="HIT-like"/>
</dbReference>
<accession>A0AAV1KWD8</accession>
<evidence type="ECO:0000256" key="5">
    <source>
        <dbReference type="ARBA" id="ARBA00022833"/>
    </source>
</evidence>
<dbReference type="Gene3D" id="3.30.428.10">
    <property type="entry name" value="HIT-like"/>
    <property type="match status" value="1"/>
</dbReference>
<dbReference type="SUPFAM" id="SSF54197">
    <property type="entry name" value="HIT-like"/>
    <property type="match status" value="1"/>
</dbReference>
<proteinExistence type="predicted"/>
<reference evidence="11 12" key="1">
    <citation type="submission" date="2023-11" db="EMBL/GenBank/DDBJ databases">
        <authorList>
            <person name="Hedman E."/>
            <person name="Englund M."/>
            <person name="Stromberg M."/>
            <person name="Nyberg Akerstrom W."/>
            <person name="Nylinder S."/>
            <person name="Jareborg N."/>
            <person name="Kallberg Y."/>
            <person name="Kronander E."/>
        </authorList>
    </citation>
    <scope>NUCLEOTIDE SEQUENCE [LARGE SCALE GENOMIC DNA]</scope>
</reference>
<dbReference type="GO" id="GO:0003725">
    <property type="term" value="F:double-stranded RNA binding"/>
    <property type="evidence" value="ECO:0007669"/>
    <property type="project" value="TreeGrafter"/>
</dbReference>
<evidence type="ECO:0000256" key="3">
    <source>
        <dbReference type="ARBA" id="ARBA00022763"/>
    </source>
</evidence>
<sequence length="200" mass="23278">MSKRALILSEEDAHVSPKQSKKHWSLGLLESMKDPDLIYKKTERVVIIRDKYPKAKIHYLMLPKDNITSIYKLGKEHLPLLEEFGELFQSIQAEYKRHILNAGFHAAPSMLRLHMHIISKDMVSPCLKTKVHWNSFTTSFFKPYNDVLEELKENGFIKKIQNDVHKSLMATPLKCNQCNYIPKNMPQLKDHLLSHTSTII</sequence>